<dbReference type="PANTHER" id="PTHR11669">
    <property type="entry name" value="REPLICATION FACTOR C / DNA POLYMERASE III GAMMA-TAU SUBUNIT"/>
    <property type="match status" value="1"/>
</dbReference>
<evidence type="ECO:0000313" key="2">
    <source>
        <dbReference type="EMBL" id="OZI22588.1"/>
    </source>
</evidence>
<keyword evidence="3" id="KW-1185">Reference proteome</keyword>
<name>A0A261RC46_9BORD</name>
<feature type="region of interest" description="Disordered" evidence="1">
    <location>
        <begin position="89"/>
        <end position="112"/>
    </location>
</feature>
<dbReference type="GO" id="GO:0008408">
    <property type="term" value="F:3'-5' exonuclease activity"/>
    <property type="evidence" value="ECO:0007669"/>
    <property type="project" value="InterPro"/>
</dbReference>
<accession>A0A261RC46</accession>
<dbReference type="InterPro" id="IPR004622">
    <property type="entry name" value="DNA_pol_HolB"/>
</dbReference>
<dbReference type="PANTHER" id="PTHR11669:SF8">
    <property type="entry name" value="DNA POLYMERASE III SUBUNIT DELTA"/>
    <property type="match status" value="1"/>
</dbReference>
<evidence type="ECO:0000313" key="3">
    <source>
        <dbReference type="Proteomes" id="UP000216947"/>
    </source>
</evidence>
<gene>
    <name evidence="2" type="ORF">CAL19_08690</name>
</gene>
<dbReference type="EMBL" id="NEVK01000004">
    <property type="protein sequence ID" value="OZI22588.1"/>
    <property type="molecule type" value="Genomic_DNA"/>
</dbReference>
<sequence>MSTAAFLPWQHDIARSWLAGRERFAHAWLIHGMGGIGKLDFALAAAASLLCESPRDLLACGACPACRWVAGGNHPDLRRIRPEAIALQEGAEAAESGDETEPATGTAAKRQPSREIRIDQIRALESWFNTATHRGGWRVALLYPAHALNVISANALLKVLEEPPPHTVFLLVADAPDRLLPTLVSRCRRLPLPAPGPQESLQWLQEQGVEPAADWLAAAGGAPLAALRRARASEQACPDWLAQLIKPLAQGQAPDIGTLSESLEKVAAPDWLDALQRLYTDLVLAQAKAPVRYFPSLAAPVAKVSASADAVRLADTARWLTQQRRLATHPLNAKLLAHATLQRVVLSCQG</sequence>
<dbReference type="Proteomes" id="UP000216947">
    <property type="component" value="Unassembled WGS sequence"/>
</dbReference>
<proteinExistence type="predicted"/>
<dbReference type="InterPro" id="IPR027417">
    <property type="entry name" value="P-loop_NTPase"/>
</dbReference>
<evidence type="ECO:0000256" key="1">
    <source>
        <dbReference type="SAM" id="MobiDB-lite"/>
    </source>
</evidence>
<dbReference type="NCBIfam" id="TIGR00678">
    <property type="entry name" value="holB"/>
    <property type="match status" value="1"/>
</dbReference>
<dbReference type="Pfam" id="PF13177">
    <property type="entry name" value="DNA_pol3_delta2"/>
    <property type="match status" value="1"/>
</dbReference>
<dbReference type="GO" id="GO:0003887">
    <property type="term" value="F:DNA-directed DNA polymerase activity"/>
    <property type="evidence" value="ECO:0007669"/>
    <property type="project" value="InterPro"/>
</dbReference>
<reference evidence="3" key="1">
    <citation type="submission" date="2017-05" db="EMBL/GenBank/DDBJ databases">
        <title>Complete and WGS of Bordetella genogroups.</title>
        <authorList>
            <person name="Spilker T."/>
            <person name="Lipuma J."/>
        </authorList>
    </citation>
    <scope>NUCLEOTIDE SEQUENCE [LARGE SCALE GENOMIC DNA]</scope>
    <source>
        <strain evidence="3">AU18089</strain>
    </source>
</reference>
<comment type="caution">
    <text evidence="2">The sequence shown here is derived from an EMBL/GenBank/DDBJ whole genome shotgun (WGS) entry which is preliminary data.</text>
</comment>
<dbReference type="Gene3D" id="3.40.50.300">
    <property type="entry name" value="P-loop containing nucleotide triphosphate hydrolases"/>
    <property type="match status" value="1"/>
</dbReference>
<dbReference type="RefSeq" id="WP_094796578.1">
    <property type="nucleotide sequence ID" value="NZ_NEVK01000004.1"/>
</dbReference>
<dbReference type="AlphaFoldDB" id="A0A261RC46"/>
<dbReference type="SUPFAM" id="SSF52540">
    <property type="entry name" value="P-loop containing nucleoside triphosphate hydrolases"/>
    <property type="match status" value="1"/>
</dbReference>
<dbReference type="InterPro" id="IPR050238">
    <property type="entry name" value="DNA_Rep/Repair_Clamp_Loader"/>
</dbReference>
<dbReference type="GO" id="GO:0009360">
    <property type="term" value="C:DNA polymerase III complex"/>
    <property type="evidence" value="ECO:0007669"/>
    <property type="project" value="TreeGrafter"/>
</dbReference>
<protein>
    <submittedName>
        <fullName evidence="2">DNA polymerase III subunit delta</fullName>
    </submittedName>
</protein>
<organism evidence="2 3">
    <name type="scientific">Bordetella genomosp. 7</name>
    <dbReference type="NCBI Taxonomy" id="1416805"/>
    <lineage>
        <taxon>Bacteria</taxon>
        <taxon>Pseudomonadati</taxon>
        <taxon>Pseudomonadota</taxon>
        <taxon>Betaproteobacteria</taxon>
        <taxon>Burkholderiales</taxon>
        <taxon>Alcaligenaceae</taxon>
        <taxon>Bordetella</taxon>
    </lineage>
</organism>
<dbReference type="GO" id="GO:0006261">
    <property type="term" value="P:DNA-templated DNA replication"/>
    <property type="evidence" value="ECO:0007669"/>
    <property type="project" value="TreeGrafter"/>
</dbReference>